<dbReference type="PRINTS" id="PR00301">
    <property type="entry name" value="HEATSHOCK70"/>
</dbReference>
<dbReference type="InterPro" id="IPR013126">
    <property type="entry name" value="Hsp_70_fam"/>
</dbReference>
<dbReference type="InterPro" id="IPR018181">
    <property type="entry name" value="Heat_shock_70_CS"/>
</dbReference>
<keyword evidence="6" id="KW-0143">Chaperone</keyword>
<dbReference type="AlphaFoldDB" id="A0A0P6YJV5"/>
<dbReference type="Gene3D" id="3.90.640.10">
    <property type="entry name" value="Actin, Chain A, domain 4"/>
    <property type="match status" value="1"/>
</dbReference>
<dbReference type="Pfam" id="PF00012">
    <property type="entry name" value="HSP70"/>
    <property type="match status" value="1"/>
</dbReference>
<dbReference type="Gene3D" id="3.30.420.40">
    <property type="match status" value="2"/>
</dbReference>
<dbReference type="InterPro" id="IPR043129">
    <property type="entry name" value="ATPase_NBD"/>
</dbReference>
<evidence type="ECO:0000256" key="4">
    <source>
        <dbReference type="ARBA" id="ARBA00022840"/>
    </source>
</evidence>
<dbReference type="GO" id="GO:0005524">
    <property type="term" value="F:ATP binding"/>
    <property type="evidence" value="ECO:0007669"/>
    <property type="project" value="UniProtKB-KW"/>
</dbReference>
<evidence type="ECO:0000256" key="2">
    <source>
        <dbReference type="ARBA" id="ARBA00022553"/>
    </source>
</evidence>
<evidence type="ECO:0000256" key="1">
    <source>
        <dbReference type="ARBA" id="ARBA00007381"/>
    </source>
</evidence>
<keyword evidence="3 7" id="KW-0547">Nucleotide-binding</keyword>
<dbReference type="STRING" id="869279.SE15_11580"/>
<evidence type="ECO:0000256" key="7">
    <source>
        <dbReference type="RuleBase" id="RU003322"/>
    </source>
</evidence>
<dbReference type="EMBL" id="LGKO01000005">
    <property type="protein sequence ID" value="KPL82709.1"/>
    <property type="molecule type" value="Genomic_DNA"/>
</dbReference>
<dbReference type="PANTHER" id="PTHR19375">
    <property type="entry name" value="HEAT SHOCK PROTEIN 70KDA"/>
    <property type="match status" value="1"/>
</dbReference>
<dbReference type="SUPFAM" id="SSF53067">
    <property type="entry name" value="Actin-like ATPase domain"/>
    <property type="match status" value="2"/>
</dbReference>
<keyword evidence="2" id="KW-0597">Phosphoprotein</keyword>
<sequence>MGGRLAVDFGTSNTVLALWDAEAQEPRLLHLPEYSRLQEGEGEAVSCIPSIIHYVDEQHFWIGQQVFARGLYDSPRTLRWMKRYISHRSPLRLRIGQREISPADAGCDFLRTVLFFALEDLHPDEEVAFSVPVEAFEHYQNWLLALAETLGIQRFRIIDEPSAAALGYGLHLHPGQVYLIFDFGGGSLDVSVVQLDRDSDIPGRHCRVLGKAGRDLGGARIDQWLYQEILRRHNRSEDEKAVREQSTQLLVCSERLKERLSFEETVALEAVPLSDGSALSVQFSREEFEQLLEAHGLFTEIHRTIRLALNQAHERGYDEDQIQAVLLIGGSSRIPAVQRLLRQMFGRERVMLHRPLEAVALGTAAFVAGVEIFDYIQHDYAIRYVDPHKGSYDYRIIVPKGTPYPTPAPVARLTIKAAYDGQQRLGLAIFEIGDSHPQTAPGVELVFDPAGSVRLLPLSVQEQEARTRFWMNETNPTFLVADPPATQGEPRFEVEFFVDANKRLVINARDLYRQHWVLRAAPVVRLS</sequence>
<dbReference type="PROSITE" id="PS00329">
    <property type="entry name" value="HSP70_2"/>
    <property type="match status" value="1"/>
</dbReference>
<comment type="similarity">
    <text evidence="1 7">Belongs to the heat shock protein 70 family.</text>
</comment>
<evidence type="ECO:0000256" key="6">
    <source>
        <dbReference type="ARBA" id="ARBA00023186"/>
    </source>
</evidence>
<accession>A0A0P6YJV5</accession>
<keyword evidence="5 8" id="KW-0346">Stress response</keyword>
<reference evidence="8 9" key="1">
    <citation type="submission" date="2015-07" db="EMBL/GenBank/DDBJ databases">
        <title>Whole genome sequence of Thermanaerothrix daxensis DSM 23592.</title>
        <authorList>
            <person name="Hemp J."/>
            <person name="Ward L.M."/>
            <person name="Pace L.A."/>
            <person name="Fischer W.W."/>
        </authorList>
    </citation>
    <scope>NUCLEOTIDE SEQUENCE [LARGE SCALE GENOMIC DNA]</scope>
    <source>
        <strain evidence="8 9">GNS-1</strain>
    </source>
</reference>
<evidence type="ECO:0000256" key="5">
    <source>
        <dbReference type="ARBA" id="ARBA00023016"/>
    </source>
</evidence>
<dbReference type="PROSITE" id="PS01036">
    <property type="entry name" value="HSP70_3"/>
    <property type="match status" value="1"/>
</dbReference>
<gene>
    <name evidence="8" type="ORF">SE15_11580</name>
</gene>
<keyword evidence="9" id="KW-1185">Reference proteome</keyword>
<evidence type="ECO:0000256" key="3">
    <source>
        <dbReference type="ARBA" id="ARBA00022741"/>
    </source>
</evidence>
<evidence type="ECO:0000313" key="8">
    <source>
        <dbReference type="EMBL" id="KPL82709.1"/>
    </source>
</evidence>
<dbReference type="PATRIC" id="fig|869279.4.peg.1937"/>
<keyword evidence="4 7" id="KW-0067">ATP-binding</keyword>
<name>A0A0P6YJV5_9CHLR</name>
<dbReference type="Gene3D" id="2.60.34.10">
    <property type="entry name" value="Substrate Binding Domain Of DNAk, Chain A, domain 1"/>
    <property type="match status" value="1"/>
</dbReference>
<protein>
    <submittedName>
        <fullName evidence="8">Heat shock protein 70 family protein</fullName>
    </submittedName>
</protein>
<dbReference type="InterPro" id="IPR029047">
    <property type="entry name" value="HSP70_peptide-bd_sf"/>
</dbReference>
<dbReference type="Proteomes" id="UP000050544">
    <property type="component" value="Unassembled WGS sequence"/>
</dbReference>
<comment type="caution">
    <text evidence="8">The sequence shown here is derived from an EMBL/GenBank/DDBJ whole genome shotgun (WGS) entry which is preliminary data.</text>
</comment>
<dbReference type="OrthoDB" id="9766019at2"/>
<dbReference type="GO" id="GO:0140662">
    <property type="term" value="F:ATP-dependent protein folding chaperone"/>
    <property type="evidence" value="ECO:0007669"/>
    <property type="project" value="InterPro"/>
</dbReference>
<proteinExistence type="inferred from homology"/>
<organism evidence="8 9">
    <name type="scientific">Thermanaerothrix daxensis</name>
    <dbReference type="NCBI Taxonomy" id="869279"/>
    <lineage>
        <taxon>Bacteria</taxon>
        <taxon>Bacillati</taxon>
        <taxon>Chloroflexota</taxon>
        <taxon>Anaerolineae</taxon>
        <taxon>Anaerolineales</taxon>
        <taxon>Anaerolineaceae</taxon>
        <taxon>Thermanaerothrix</taxon>
    </lineage>
</organism>
<evidence type="ECO:0000313" key="9">
    <source>
        <dbReference type="Proteomes" id="UP000050544"/>
    </source>
</evidence>